<dbReference type="InterPro" id="IPR045338">
    <property type="entry name" value="DUF6535"/>
</dbReference>
<dbReference type="Pfam" id="PF20153">
    <property type="entry name" value="DUF6535"/>
    <property type="match status" value="1"/>
</dbReference>
<name>A0A9P7E970_9AGAM</name>
<accession>A0A9P7E970</accession>
<dbReference type="RefSeq" id="XP_041192184.1">
    <property type="nucleotide sequence ID" value="XM_041337694.1"/>
</dbReference>
<keyword evidence="5" id="KW-1185">Reference proteome</keyword>
<evidence type="ECO:0000256" key="1">
    <source>
        <dbReference type="SAM" id="MobiDB-lite"/>
    </source>
</evidence>
<sequence length="194" mass="21072">MSEISSADGAEDQRVHTNEEKENGGPSADKFINCLSEATKVQPTLNELADTMKKVLEVLQHSTFVSKSGKDDRSRFWELYGQVAEEHDSDFLERYFKDMDSILLFSGLFSTVSSSFIVAMESSLSPDPSNTTNALLTQLVQIGFGNFTAAGSTPADPASTWSPPASVVRIQMVAYASLSMSLLAAFAAVLGKQW</sequence>
<keyword evidence="2" id="KW-0812">Transmembrane</keyword>
<dbReference type="Proteomes" id="UP000807769">
    <property type="component" value="Unassembled WGS sequence"/>
</dbReference>
<evidence type="ECO:0000313" key="4">
    <source>
        <dbReference type="EMBL" id="KAG1815047.1"/>
    </source>
</evidence>
<feature type="domain" description="DUF6535" evidence="3">
    <location>
        <begin position="77"/>
        <end position="194"/>
    </location>
</feature>
<proteinExistence type="predicted"/>
<gene>
    <name evidence="4" type="ORF">BJ212DRAFT_1431659</name>
</gene>
<keyword evidence="2" id="KW-1133">Transmembrane helix</keyword>
<feature type="region of interest" description="Disordered" evidence="1">
    <location>
        <begin position="1"/>
        <end position="29"/>
    </location>
</feature>
<feature type="transmembrane region" description="Helical" evidence="2">
    <location>
        <begin position="102"/>
        <end position="120"/>
    </location>
</feature>
<evidence type="ECO:0000313" key="5">
    <source>
        <dbReference type="Proteomes" id="UP000807769"/>
    </source>
</evidence>
<dbReference type="AlphaFoldDB" id="A0A9P7E970"/>
<dbReference type="OrthoDB" id="3219854at2759"/>
<feature type="non-terminal residue" evidence="4">
    <location>
        <position position="194"/>
    </location>
</feature>
<evidence type="ECO:0000256" key="2">
    <source>
        <dbReference type="SAM" id="Phobius"/>
    </source>
</evidence>
<feature type="transmembrane region" description="Helical" evidence="2">
    <location>
        <begin position="172"/>
        <end position="191"/>
    </location>
</feature>
<comment type="caution">
    <text evidence="4">The sequence shown here is derived from an EMBL/GenBank/DDBJ whole genome shotgun (WGS) entry which is preliminary data.</text>
</comment>
<protein>
    <recommendedName>
        <fullName evidence="3">DUF6535 domain-containing protein</fullName>
    </recommendedName>
</protein>
<organism evidence="4 5">
    <name type="scientific">Suillus subaureus</name>
    <dbReference type="NCBI Taxonomy" id="48587"/>
    <lineage>
        <taxon>Eukaryota</taxon>
        <taxon>Fungi</taxon>
        <taxon>Dikarya</taxon>
        <taxon>Basidiomycota</taxon>
        <taxon>Agaricomycotina</taxon>
        <taxon>Agaricomycetes</taxon>
        <taxon>Agaricomycetidae</taxon>
        <taxon>Boletales</taxon>
        <taxon>Suillineae</taxon>
        <taxon>Suillaceae</taxon>
        <taxon>Suillus</taxon>
    </lineage>
</organism>
<dbReference type="EMBL" id="JABBWG010000019">
    <property type="protein sequence ID" value="KAG1815047.1"/>
    <property type="molecule type" value="Genomic_DNA"/>
</dbReference>
<evidence type="ECO:0000259" key="3">
    <source>
        <dbReference type="Pfam" id="PF20153"/>
    </source>
</evidence>
<keyword evidence="2" id="KW-0472">Membrane</keyword>
<reference evidence="4" key="1">
    <citation type="journal article" date="2020" name="New Phytol.">
        <title>Comparative genomics reveals dynamic genome evolution in host specialist ectomycorrhizal fungi.</title>
        <authorList>
            <person name="Lofgren L.A."/>
            <person name="Nguyen N.H."/>
            <person name="Vilgalys R."/>
            <person name="Ruytinx J."/>
            <person name="Liao H.L."/>
            <person name="Branco S."/>
            <person name="Kuo A."/>
            <person name="LaButti K."/>
            <person name="Lipzen A."/>
            <person name="Andreopoulos W."/>
            <person name="Pangilinan J."/>
            <person name="Riley R."/>
            <person name="Hundley H."/>
            <person name="Na H."/>
            <person name="Barry K."/>
            <person name="Grigoriev I.V."/>
            <person name="Stajich J.E."/>
            <person name="Kennedy P.G."/>
        </authorList>
    </citation>
    <scope>NUCLEOTIDE SEQUENCE</scope>
    <source>
        <strain evidence="4">MN1</strain>
    </source>
</reference>
<feature type="compositionally biased region" description="Basic and acidic residues" evidence="1">
    <location>
        <begin position="11"/>
        <end position="23"/>
    </location>
</feature>
<dbReference type="GeneID" id="64631710"/>